<feature type="transmembrane region" description="Helical" evidence="6">
    <location>
        <begin position="147"/>
        <end position="166"/>
    </location>
</feature>
<evidence type="ECO:0000256" key="5">
    <source>
        <dbReference type="ARBA" id="ARBA00023136"/>
    </source>
</evidence>
<reference evidence="8 9" key="2">
    <citation type="submission" date="2018-06" db="EMBL/GenBank/DDBJ databases">
        <title>Metagenomic assembly of (sub)arctic Cyanobacteria and their associated microbiome from non-axenic cultures.</title>
        <authorList>
            <person name="Baurain D."/>
        </authorList>
    </citation>
    <scope>NUCLEOTIDE SEQUENCE [LARGE SCALE GENOMIC DNA]</scope>
    <source>
        <strain evidence="8">ULC129bin1</strain>
    </source>
</reference>
<sequence length="326" mass="34517">MDADSSTSSKVQAVSEKSEGADQSLSLGAVLLTLGFLANTIQGALGKVAQSSIAPGQFLWLLILLALVVVLPVEAWRKGQDLKAGFDRAVLPFYLLRAVFGLCGFYLFIWAAGLGSLVNANVLLNTTPVFIPVIGALFLGKDVSVKLWGAIAVGFIGLLLVVQPNAELLQNPANLLGLGAGLSAAVEFLTVRWLSLSLGESLNKTQSALSQVLYYLLIGAVLMAPIALWQWQPIDGQTAGYVVGAAVAFLSFQVLLVQAYRYAEPHQIGMFQYSSVIFSAAIGWWFFSEIPNGAAIGGMLLIVLGGAIALYLEQQPKATGIEKTAA</sequence>
<dbReference type="SUPFAM" id="SSF103481">
    <property type="entry name" value="Multidrug resistance efflux transporter EmrE"/>
    <property type="match status" value="2"/>
</dbReference>
<dbReference type="Pfam" id="PF00892">
    <property type="entry name" value="EamA"/>
    <property type="match status" value="2"/>
</dbReference>
<dbReference type="Proteomes" id="UP000249354">
    <property type="component" value="Unassembled WGS sequence"/>
</dbReference>
<evidence type="ECO:0000256" key="2">
    <source>
        <dbReference type="ARBA" id="ARBA00007362"/>
    </source>
</evidence>
<feature type="transmembrane region" description="Helical" evidence="6">
    <location>
        <begin position="89"/>
        <end position="110"/>
    </location>
</feature>
<name>A0A2W4WD90_9CYAN</name>
<keyword evidence="5 6" id="KW-0472">Membrane</keyword>
<comment type="caution">
    <text evidence="8">The sequence shown here is derived from an EMBL/GenBank/DDBJ whole genome shotgun (WGS) entry which is preliminary data.</text>
</comment>
<feature type="transmembrane region" description="Helical" evidence="6">
    <location>
        <begin position="268"/>
        <end position="287"/>
    </location>
</feature>
<dbReference type="PANTHER" id="PTHR22911">
    <property type="entry name" value="ACYL-MALONYL CONDENSING ENZYME-RELATED"/>
    <property type="match status" value="1"/>
</dbReference>
<dbReference type="EMBL" id="QBMC01000013">
    <property type="protein sequence ID" value="PZO22141.1"/>
    <property type="molecule type" value="Genomic_DNA"/>
</dbReference>
<accession>A0A2W4WD90</accession>
<feature type="transmembrane region" description="Helical" evidence="6">
    <location>
        <begin position="122"/>
        <end position="140"/>
    </location>
</feature>
<organism evidence="8 9">
    <name type="scientific">Leptolyngbya foveolarum</name>
    <dbReference type="NCBI Taxonomy" id="47253"/>
    <lineage>
        <taxon>Bacteria</taxon>
        <taxon>Bacillati</taxon>
        <taxon>Cyanobacteriota</taxon>
        <taxon>Cyanophyceae</taxon>
        <taxon>Leptolyngbyales</taxon>
        <taxon>Leptolyngbyaceae</taxon>
        <taxon>Leptolyngbya group</taxon>
        <taxon>Leptolyngbya</taxon>
    </lineage>
</organism>
<feature type="transmembrane region" description="Helical" evidence="6">
    <location>
        <begin position="293"/>
        <end position="312"/>
    </location>
</feature>
<proteinExistence type="inferred from homology"/>
<protein>
    <recommendedName>
        <fullName evidence="7">EamA domain-containing protein</fullName>
    </recommendedName>
</protein>
<evidence type="ECO:0000256" key="4">
    <source>
        <dbReference type="ARBA" id="ARBA00022989"/>
    </source>
</evidence>
<dbReference type="InterPro" id="IPR037185">
    <property type="entry name" value="EmrE-like"/>
</dbReference>
<feature type="transmembrane region" description="Helical" evidence="6">
    <location>
        <begin position="172"/>
        <end position="191"/>
    </location>
</feature>
<comment type="subcellular location">
    <subcellularLocation>
        <location evidence="1">Membrane</location>
        <topology evidence="1">Multi-pass membrane protein</topology>
    </subcellularLocation>
</comment>
<evidence type="ECO:0000256" key="3">
    <source>
        <dbReference type="ARBA" id="ARBA00022692"/>
    </source>
</evidence>
<feature type="transmembrane region" description="Helical" evidence="6">
    <location>
        <begin position="212"/>
        <end position="232"/>
    </location>
</feature>
<evidence type="ECO:0000256" key="6">
    <source>
        <dbReference type="SAM" id="Phobius"/>
    </source>
</evidence>
<comment type="similarity">
    <text evidence="2">Belongs to the EamA transporter family.</text>
</comment>
<dbReference type="PANTHER" id="PTHR22911:SF6">
    <property type="entry name" value="SOLUTE CARRIER FAMILY 35 MEMBER G1"/>
    <property type="match status" value="1"/>
</dbReference>
<feature type="domain" description="EamA" evidence="7">
    <location>
        <begin position="173"/>
        <end position="308"/>
    </location>
</feature>
<dbReference type="InterPro" id="IPR000620">
    <property type="entry name" value="EamA_dom"/>
</dbReference>
<feature type="transmembrane region" description="Helical" evidence="6">
    <location>
        <begin position="238"/>
        <end position="256"/>
    </location>
</feature>
<feature type="transmembrane region" description="Helical" evidence="6">
    <location>
        <begin position="57"/>
        <end position="77"/>
    </location>
</feature>
<dbReference type="AlphaFoldDB" id="A0A2W4WD90"/>
<gene>
    <name evidence="8" type="ORF">DCF25_03465</name>
</gene>
<keyword evidence="4 6" id="KW-1133">Transmembrane helix</keyword>
<evidence type="ECO:0000256" key="1">
    <source>
        <dbReference type="ARBA" id="ARBA00004141"/>
    </source>
</evidence>
<feature type="domain" description="EamA" evidence="7">
    <location>
        <begin position="27"/>
        <end position="162"/>
    </location>
</feature>
<evidence type="ECO:0000313" key="9">
    <source>
        <dbReference type="Proteomes" id="UP000249354"/>
    </source>
</evidence>
<keyword evidence="3 6" id="KW-0812">Transmembrane</keyword>
<feature type="transmembrane region" description="Helical" evidence="6">
    <location>
        <begin position="25"/>
        <end position="45"/>
    </location>
</feature>
<reference evidence="9" key="1">
    <citation type="submission" date="2018-04" db="EMBL/GenBank/DDBJ databases">
        <authorList>
            <person name="Cornet L."/>
        </authorList>
    </citation>
    <scope>NUCLEOTIDE SEQUENCE [LARGE SCALE GENOMIC DNA]</scope>
</reference>
<dbReference type="GO" id="GO:0016020">
    <property type="term" value="C:membrane"/>
    <property type="evidence" value="ECO:0007669"/>
    <property type="project" value="UniProtKB-SubCell"/>
</dbReference>
<evidence type="ECO:0000259" key="7">
    <source>
        <dbReference type="Pfam" id="PF00892"/>
    </source>
</evidence>
<evidence type="ECO:0000313" key="8">
    <source>
        <dbReference type="EMBL" id="PZO22141.1"/>
    </source>
</evidence>